<gene>
    <name evidence="1" type="ORF">BB934_29215</name>
</gene>
<dbReference type="AlphaFoldDB" id="A0A1B2EQZ2"/>
<sequence length="347" mass="38103">MIWSCDLSLWFGPMMQPPTGQRPNSWRKHSHSIRAIYSLALALSAWCSAQQVFYIWSKDIEGDKRHIHEKARMAADIAPDDPIVLTVLGIALTISREFLAAQIVIEKALALDPNSAWAWNRSTFLHTYLDEPYTGIDHFAKALRLSPLDPTTFMTYAGIGMAHFVAGRYLEAVQWDEKALLAHPKAIFINRLLAAAYTLSDKQAEAEASVRKLLVGYPDMTVRAVRAAFPLSAKVLERLCDGLTRAGYLSEPTFGSFPRPFGRAVSAKVSGSLFGAVTLRGSFRSRLDGSNALLTLLAKAHYFISKFGARLGVVPAQPSGNPLGGSSWLGGFGALLMVRFRADTLAF</sequence>
<dbReference type="SUPFAM" id="SSF48452">
    <property type="entry name" value="TPR-like"/>
    <property type="match status" value="1"/>
</dbReference>
<proteinExistence type="predicted"/>
<dbReference type="SMART" id="SM00028">
    <property type="entry name" value="TPR"/>
    <property type="match status" value="3"/>
</dbReference>
<name>A0A1B2EQZ2_9HYPH</name>
<geneLocation type="plasmid" evidence="1">
    <name>unnamed1</name>
</geneLocation>
<dbReference type="InterPro" id="IPR011990">
    <property type="entry name" value="TPR-like_helical_dom_sf"/>
</dbReference>
<dbReference type="EMBL" id="CP016617">
    <property type="protein sequence ID" value="ANY82388.1"/>
    <property type="molecule type" value="Genomic_DNA"/>
</dbReference>
<reference evidence="1" key="1">
    <citation type="submission" date="2016-07" db="EMBL/GenBank/DDBJ databases">
        <title>Microvirga ossetica sp. nov. a new species of rhizobia isolated from root nodules of the legume species Vicia alpestris Steven originated from North Ossetia region in the Caucasus.</title>
        <authorList>
            <person name="Safronova V.I."/>
            <person name="Kuznetsova I.G."/>
            <person name="Sazanova A.L."/>
            <person name="Belimov A."/>
            <person name="Andronov E."/>
            <person name="Osledkin Y.S."/>
            <person name="Onishchuk O.P."/>
            <person name="Kurchak O.N."/>
            <person name="Shaposhnikov A.I."/>
            <person name="Willems A."/>
            <person name="Tikhonovich I.A."/>
        </authorList>
    </citation>
    <scope>NUCLEOTIDE SEQUENCE [LARGE SCALE GENOMIC DNA]</scope>
    <source>
        <strain evidence="1">V5/3M</strain>
        <plasmid evidence="1">unnamed1</plasmid>
    </source>
</reference>
<dbReference type="KEGG" id="moc:BB934_29215"/>
<accession>A0A1B2EQZ2</accession>
<protein>
    <submittedName>
        <fullName evidence="1">Uncharacterized protein</fullName>
    </submittedName>
</protein>
<dbReference type="InterPro" id="IPR019734">
    <property type="entry name" value="TPR_rpt"/>
</dbReference>
<organism evidence="1">
    <name type="scientific">Microvirga ossetica</name>
    <dbReference type="NCBI Taxonomy" id="1882682"/>
    <lineage>
        <taxon>Bacteria</taxon>
        <taxon>Pseudomonadati</taxon>
        <taxon>Pseudomonadota</taxon>
        <taxon>Alphaproteobacteria</taxon>
        <taxon>Hyphomicrobiales</taxon>
        <taxon>Methylobacteriaceae</taxon>
        <taxon>Microvirga</taxon>
    </lineage>
</organism>
<evidence type="ECO:0000313" key="1">
    <source>
        <dbReference type="EMBL" id="ANY82388.1"/>
    </source>
</evidence>
<dbReference type="Gene3D" id="1.25.40.10">
    <property type="entry name" value="Tetratricopeptide repeat domain"/>
    <property type="match status" value="1"/>
</dbReference>
<keyword evidence="1" id="KW-0614">Plasmid</keyword>